<dbReference type="PIRSF" id="PIRSF015558">
    <property type="entry name" value="Txn_reg_DeoR_prd"/>
    <property type="match status" value="1"/>
</dbReference>
<name>A0ABU9U1J2_9GAMM</name>
<comment type="caution">
    <text evidence="4">The sequence shown here is derived from an EMBL/GenBank/DDBJ whole genome shotgun (WGS) entry which is preliminary data.</text>
</comment>
<evidence type="ECO:0000259" key="1">
    <source>
        <dbReference type="Pfam" id="PF13280"/>
    </source>
</evidence>
<evidence type="ECO:0000313" key="5">
    <source>
        <dbReference type="Proteomes" id="UP001388366"/>
    </source>
</evidence>
<evidence type="ECO:0000259" key="2">
    <source>
        <dbReference type="Pfam" id="PF26107"/>
    </source>
</evidence>
<dbReference type="Proteomes" id="UP001388366">
    <property type="component" value="Unassembled WGS sequence"/>
</dbReference>
<sequence>MTPQFDYITRRRFNFIELIIHWEGRLTTNHLQKHFAISRSSASNIIQDYIQFYPQSLRYNSSLKGYEATKDFSPCLIDLDLTAYLKLANQGEDTLTWQQFTWLSSPLISIEPHKIRGVLRALNQGLRVDVGYASVSSPEFESRIISPHNLIFDGMRWHVRAYCEKNSGFRDFVLTRFNGECEFEGEAQYDQSHDTLWQTQLTVVIEPDPRLTPERAHIIALDHQMTKQPNGRYQRKITVRAALLLYLLKQLHLDSYQTKPEAQQIILSPTCLEALKPYMAW</sequence>
<evidence type="ECO:0000259" key="3">
    <source>
        <dbReference type="Pfam" id="PF26109"/>
    </source>
</evidence>
<dbReference type="Pfam" id="PF26109">
    <property type="entry name" value="WHD_BrxR"/>
    <property type="match status" value="1"/>
</dbReference>
<keyword evidence="5" id="KW-1185">Reference proteome</keyword>
<dbReference type="InterPro" id="IPR026881">
    <property type="entry name" value="WYL_dom"/>
</dbReference>
<dbReference type="Pfam" id="PF26107">
    <property type="entry name" value="BrxR_CTD"/>
    <property type="match status" value="1"/>
</dbReference>
<dbReference type="InterPro" id="IPR016634">
    <property type="entry name" value="CapW-like"/>
</dbReference>
<dbReference type="InterPro" id="IPR059020">
    <property type="entry name" value="CapW_CTD"/>
</dbReference>
<proteinExistence type="predicted"/>
<reference evidence="4 5" key="1">
    <citation type="submission" date="2024-03" db="EMBL/GenBank/DDBJ databases">
        <title>Community enrichment and isolation of bacterial strains for fucoidan degradation.</title>
        <authorList>
            <person name="Sichert A."/>
        </authorList>
    </citation>
    <scope>NUCLEOTIDE SEQUENCE [LARGE SCALE GENOMIC DNA]</scope>
    <source>
        <strain evidence="4 5">AS81</strain>
    </source>
</reference>
<organism evidence="4 5">
    <name type="scientific">Pseudoalteromonas neustonica</name>
    <dbReference type="NCBI Taxonomy" id="1840331"/>
    <lineage>
        <taxon>Bacteria</taxon>
        <taxon>Pseudomonadati</taxon>
        <taxon>Pseudomonadota</taxon>
        <taxon>Gammaproteobacteria</taxon>
        <taxon>Alteromonadales</taxon>
        <taxon>Pseudoalteromonadaceae</taxon>
        <taxon>Pseudoalteromonas</taxon>
    </lineage>
</organism>
<dbReference type="EMBL" id="JBBMQU010000013">
    <property type="protein sequence ID" value="MEM5550906.1"/>
    <property type="molecule type" value="Genomic_DNA"/>
</dbReference>
<feature type="domain" description="DNA-binding transcriptional repressor CapW C-terminal dimerisation" evidence="2">
    <location>
        <begin position="201"/>
        <end position="267"/>
    </location>
</feature>
<dbReference type="PROSITE" id="PS52050">
    <property type="entry name" value="WYL"/>
    <property type="match status" value="1"/>
</dbReference>
<protein>
    <submittedName>
        <fullName evidence="4">WYL domain-containing protein</fullName>
    </submittedName>
</protein>
<dbReference type="InterPro" id="IPR059019">
    <property type="entry name" value="WHD_CapW"/>
</dbReference>
<accession>A0ABU9U1J2</accession>
<dbReference type="RefSeq" id="WP_342883802.1">
    <property type="nucleotide sequence ID" value="NZ_JBBMQU010000013.1"/>
</dbReference>
<evidence type="ECO:0000313" key="4">
    <source>
        <dbReference type="EMBL" id="MEM5550906.1"/>
    </source>
</evidence>
<dbReference type="Pfam" id="PF13280">
    <property type="entry name" value="WYL"/>
    <property type="match status" value="1"/>
</dbReference>
<gene>
    <name evidence="4" type="ORF">WNY63_09205</name>
</gene>
<feature type="domain" description="WYL" evidence="1">
    <location>
        <begin position="116"/>
        <end position="177"/>
    </location>
</feature>
<feature type="domain" description="DNA-binding transcriptional repressor CapW winged helix-turn-helix" evidence="3">
    <location>
        <begin position="10"/>
        <end position="89"/>
    </location>
</feature>